<organism evidence="14 15">
    <name type="scientific">Pseudoalteromonas xiamenensis</name>
    <dbReference type="NCBI Taxonomy" id="882626"/>
    <lineage>
        <taxon>Bacteria</taxon>
        <taxon>Pseudomonadati</taxon>
        <taxon>Pseudomonadota</taxon>
        <taxon>Gammaproteobacteria</taxon>
        <taxon>Alteromonadales</taxon>
        <taxon>Pseudoalteromonadaceae</taxon>
        <taxon>Pseudoalteromonas</taxon>
    </lineage>
</organism>
<proteinExistence type="inferred from homology"/>
<sequence length="307" mass="34346">MAGQKQPKKRDKPVYVVGAGAVGLLFARYCQLFAPVTVVTRSNQTGTPYFYQHELVTTPLNVSHAHFDHLQRQSIERVLICVKAYQLPTALEQLWPYLSNDATIVISHNGMSDLTPWLERLTQQQQMWFATTNMGGFKSSPDTVVHKGIGATWLGNLSQGNLAIPSLITAMQTHFPQCAIHENIQLLRWQKLLVNVAINPISAREDVDNGVLRQPYFASEILGLLNEAVWIANQNGVTISLSDALALAYQVMQQTAHNRSSMRQDIHLKRETEIDAICGFICRQAQQKGSQTPFNARLLTQIQKKSA</sequence>
<keyword evidence="15" id="KW-1185">Reference proteome</keyword>
<evidence type="ECO:0000256" key="7">
    <source>
        <dbReference type="ARBA" id="ARBA00023002"/>
    </source>
</evidence>
<dbReference type="Gene3D" id="3.40.50.720">
    <property type="entry name" value="NAD(P)-binding Rossmann-like Domain"/>
    <property type="match status" value="1"/>
</dbReference>
<evidence type="ECO:0000259" key="13">
    <source>
        <dbReference type="Pfam" id="PF08546"/>
    </source>
</evidence>
<name>A0A975DE28_9GAMM</name>
<dbReference type="EC" id="1.1.1.169" evidence="3 10"/>
<dbReference type="GO" id="GO:0008677">
    <property type="term" value="F:2-dehydropantoate 2-reductase activity"/>
    <property type="evidence" value="ECO:0007669"/>
    <property type="project" value="UniProtKB-EC"/>
</dbReference>
<comment type="similarity">
    <text evidence="2 10">Belongs to the ketopantoate reductase family.</text>
</comment>
<evidence type="ECO:0000256" key="2">
    <source>
        <dbReference type="ARBA" id="ARBA00007870"/>
    </source>
</evidence>
<keyword evidence="11" id="KW-1133">Transmembrane helix</keyword>
<keyword evidence="5 10" id="KW-0566">Pantothenate biosynthesis</keyword>
<dbReference type="PANTHER" id="PTHR43765">
    <property type="entry name" value="2-DEHYDROPANTOATE 2-REDUCTASE-RELATED"/>
    <property type="match status" value="1"/>
</dbReference>
<evidence type="ECO:0000256" key="3">
    <source>
        <dbReference type="ARBA" id="ARBA00013014"/>
    </source>
</evidence>
<accession>A0A975DE28</accession>
<dbReference type="KEGG" id="pxi:J5O05_08625"/>
<dbReference type="EMBL" id="CP072133">
    <property type="protein sequence ID" value="QTH70126.1"/>
    <property type="molecule type" value="Genomic_DNA"/>
</dbReference>
<comment type="catalytic activity">
    <reaction evidence="9 10">
        <text>(R)-pantoate + NADP(+) = 2-dehydropantoate + NADPH + H(+)</text>
        <dbReference type="Rhea" id="RHEA:16233"/>
        <dbReference type="ChEBI" id="CHEBI:11561"/>
        <dbReference type="ChEBI" id="CHEBI:15378"/>
        <dbReference type="ChEBI" id="CHEBI:15980"/>
        <dbReference type="ChEBI" id="CHEBI:57783"/>
        <dbReference type="ChEBI" id="CHEBI:58349"/>
        <dbReference type="EC" id="1.1.1.169"/>
    </reaction>
</comment>
<evidence type="ECO:0000256" key="11">
    <source>
        <dbReference type="SAM" id="Phobius"/>
    </source>
</evidence>
<evidence type="ECO:0000259" key="12">
    <source>
        <dbReference type="Pfam" id="PF02558"/>
    </source>
</evidence>
<keyword evidence="11" id="KW-0472">Membrane</keyword>
<dbReference type="Pfam" id="PF02558">
    <property type="entry name" value="ApbA"/>
    <property type="match status" value="1"/>
</dbReference>
<dbReference type="InterPro" id="IPR050838">
    <property type="entry name" value="Ketopantoate_reductase"/>
</dbReference>
<dbReference type="GO" id="GO:0015940">
    <property type="term" value="P:pantothenate biosynthetic process"/>
    <property type="evidence" value="ECO:0007669"/>
    <property type="project" value="UniProtKB-KW"/>
</dbReference>
<dbReference type="Proteomes" id="UP000664904">
    <property type="component" value="Chromosome"/>
</dbReference>
<evidence type="ECO:0000256" key="8">
    <source>
        <dbReference type="ARBA" id="ARBA00032024"/>
    </source>
</evidence>
<evidence type="ECO:0000256" key="4">
    <source>
        <dbReference type="ARBA" id="ARBA00019465"/>
    </source>
</evidence>
<dbReference type="Pfam" id="PF08546">
    <property type="entry name" value="ApbA_C"/>
    <property type="match status" value="1"/>
</dbReference>
<comment type="pathway">
    <text evidence="1 10">Cofactor biosynthesis; (R)-pantothenate biosynthesis; (R)-pantoate from 3-methyl-2-oxobutanoate: step 2/2.</text>
</comment>
<keyword evidence="11" id="KW-0812">Transmembrane</keyword>
<dbReference type="InterPro" id="IPR036291">
    <property type="entry name" value="NAD(P)-bd_dom_sf"/>
</dbReference>
<evidence type="ECO:0000256" key="5">
    <source>
        <dbReference type="ARBA" id="ARBA00022655"/>
    </source>
</evidence>
<reference evidence="14" key="1">
    <citation type="submission" date="2021-03" db="EMBL/GenBank/DDBJ databases">
        <title>Complete Genome of Pseudoalteromonas xiamenensis STKMTI.2, a new potential marine bacterium producing anti-Vibrio compounds.</title>
        <authorList>
            <person name="Handayani D.P."/>
            <person name="Isnansetyo A."/>
            <person name="Istiqomah I."/>
            <person name="Jumina J."/>
        </authorList>
    </citation>
    <scope>NUCLEOTIDE SEQUENCE</scope>
    <source>
        <strain evidence="14">STKMTI.2</strain>
    </source>
</reference>
<dbReference type="GO" id="GO:0050661">
    <property type="term" value="F:NADP binding"/>
    <property type="evidence" value="ECO:0007669"/>
    <property type="project" value="TreeGrafter"/>
</dbReference>
<dbReference type="PANTHER" id="PTHR43765:SF2">
    <property type="entry name" value="2-DEHYDROPANTOATE 2-REDUCTASE"/>
    <property type="match status" value="1"/>
</dbReference>
<evidence type="ECO:0000256" key="9">
    <source>
        <dbReference type="ARBA" id="ARBA00048793"/>
    </source>
</evidence>
<dbReference type="NCBIfam" id="TIGR00745">
    <property type="entry name" value="apbA_panE"/>
    <property type="match status" value="1"/>
</dbReference>
<protein>
    <recommendedName>
        <fullName evidence="4 10">2-dehydropantoate 2-reductase</fullName>
        <ecNumber evidence="3 10">1.1.1.169</ecNumber>
    </recommendedName>
    <alternativeName>
        <fullName evidence="8 10">Ketopantoate reductase</fullName>
    </alternativeName>
</protein>
<dbReference type="InterPro" id="IPR013332">
    <property type="entry name" value="KPR_N"/>
</dbReference>
<keyword evidence="6 10" id="KW-0521">NADP</keyword>
<feature type="domain" description="Ketopantoate reductase C-terminal" evidence="13">
    <location>
        <begin position="183"/>
        <end position="305"/>
    </location>
</feature>
<evidence type="ECO:0000256" key="10">
    <source>
        <dbReference type="RuleBase" id="RU362068"/>
    </source>
</evidence>
<dbReference type="InterPro" id="IPR008927">
    <property type="entry name" value="6-PGluconate_DH-like_C_sf"/>
</dbReference>
<feature type="domain" description="Ketopantoate reductase N-terminal" evidence="12">
    <location>
        <begin position="14"/>
        <end position="158"/>
    </location>
</feature>
<evidence type="ECO:0000313" key="14">
    <source>
        <dbReference type="EMBL" id="QTH70126.1"/>
    </source>
</evidence>
<dbReference type="SUPFAM" id="SSF51735">
    <property type="entry name" value="NAD(P)-binding Rossmann-fold domains"/>
    <property type="match status" value="1"/>
</dbReference>
<comment type="function">
    <text evidence="10">Catalyzes the NADPH-dependent reduction of ketopantoate into pantoic acid.</text>
</comment>
<dbReference type="RefSeq" id="WP_208841722.1">
    <property type="nucleotide sequence ID" value="NZ_CP072133.1"/>
</dbReference>
<dbReference type="GO" id="GO:0005737">
    <property type="term" value="C:cytoplasm"/>
    <property type="evidence" value="ECO:0007669"/>
    <property type="project" value="TreeGrafter"/>
</dbReference>
<evidence type="ECO:0000256" key="6">
    <source>
        <dbReference type="ARBA" id="ARBA00022857"/>
    </source>
</evidence>
<dbReference type="InterPro" id="IPR003710">
    <property type="entry name" value="ApbA"/>
</dbReference>
<dbReference type="InterPro" id="IPR013328">
    <property type="entry name" value="6PGD_dom2"/>
</dbReference>
<feature type="transmembrane region" description="Helical" evidence="11">
    <location>
        <begin position="14"/>
        <end position="34"/>
    </location>
</feature>
<evidence type="ECO:0000256" key="1">
    <source>
        <dbReference type="ARBA" id="ARBA00004994"/>
    </source>
</evidence>
<dbReference type="SUPFAM" id="SSF48179">
    <property type="entry name" value="6-phosphogluconate dehydrogenase C-terminal domain-like"/>
    <property type="match status" value="1"/>
</dbReference>
<evidence type="ECO:0000313" key="15">
    <source>
        <dbReference type="Proteomes" id="UP000664904"/>
    </source>
</evidence>
<dbReference type="Gene3D" id="1.10.1040.10">
    <property type="entry name" value="N-(1-d-carboxylethyl)-l-norvaline Dehydrogenase, domain 2"/>
    <property type="match status" value="1"/>
</dbReference>
<dbReference type="AlphaFoldDB" id="A0A975DE28"/>
<keyword evidence="7 10" id="KW-0560">Oxidoreductase</keyword>
<dbReference type="InterPro" id="IPR013752">
    <property type="entry name" value="KPA_reductase"/>
</dbReference>
<gene>
    <name evidence="14" type="ORF">J5O05_08625</name>
</gene>